<dbReference type="PROSITE" id="PS00356">
    <property type="entry name" value="HTH_LACI_1"/>
    <property type="match status" value="1"/>
</dbReference>
<evidence type="ECO:0000256" key="1">
    <source>
        <dbReference type="ARBA" id="ARBA00023015"/>
    </source>
</evidence>
<dbReference type="InterPro" id="IPR028082">
    <property type="entry name" value="Peripla_BP_I"/>
</dbReference>
<dbReference type="SUPFAM" id="SSF53822">
    <property type="entry name" value="Periplasmic binding protein-like I"/>
    <property type="match status" value="1"/>
</dbReference>
<organism evidence="5 6">
    <name type="scientific">Christiangramia antarctica</name>
    <dbReference type="NCBI Taxonomy" id="2058158"/>
    <lineage>
        <taxon>Bacteria</taxon>
        <taxon>Pseudomonadati</taxon>
        <taxon>Bacteroidota</taxon>
        <taxon>Flavobacteriia</taxon>
        <taxon>Flavobacteriales</taxon>
        <taxon>Flavobacteriaceae</taxon>
        <taxon>Christiangramia</taxon>
    </lineage>
</organism>
<dbReference type="PANTHER" id="PTHR30146">
    <property type="entry name" value="LACI-RELATED TRANSCRIPTIONAL REPRESSOR"/>
    <property type="match status" value="1"/>
</dbReference>
<dbReference type="Pfam" id="PF00356">
    <property type="entry name" value="LacI"/>
    <property type="match status" value="1"/>
</dbReference>
<dbReference type="InterPro" id="IPR010982">
    <property type="entry name" value="Lambda_DNA-bd_dom_sf"/>
</dbReference>
<protein>
    <submittedName>
        <fullName evidence="5">Substrate-binding domain-containing protein</fullName>
    </submittedName>
</protein>
<dbReference type="PANTHER" id="PTHR30146:SF144">
    <property type="entry name" value="LACI-FAMILY TRANSCRIPTION REGULATOR"/>
    <property type="match status" value="1"/>
</dbReference>
<keyword evidence="1" id="KW-0805">Transcription regulation</keyword>
<dbReference type="EMBL" id="JBHUOJ010000012">
    <property type="protein sequence ID" value="MFD2832956.1"/>
    <property type="molecule type" value="Genomic_DNA"/>
</dbReference>
<feature type="domain" description="HTH lacI-type" evidence="4">
    <location>
        <begin position="5"/>
        <end position="59"/>
    </location>
</feature>
<dbReference type="Pfam" id="PF13407">
    <property type="entry name" value="Peripla_BP_4"/>
    <property type="match status" value="1"/>
</dbReference>
<dbReference type="InterPro" id="IPR025997">
    <property type="entry name" value="SBP_2_dom"/>
</dbReference>
<dbReference type="PROSITE" id="PS50932">
    <property type="entry name" value="HTH_LACI_2"/>
    <property type="match status" value="1"/>
</dbReference>
<dbReference type="CDD" id="cd01392">
    <property type="entry name" value="HTH_LacI"/>
    <property type="match status" value="1"/>
</dbReference>
<dbReference type="SUPFAM" id="SSF47413">
    <property type="entry name" value="lambda repressor-like DNA-binding domains"/>
    <property type="match status" value="1"/>
</dbReference>
<dbReference type="SMART" id="SM00354">
    <property type="entry name" value="HTH_LACI"/>
    <property type="match status" value="1"/>
</dbReference>
<evidence type="ECO:0000313" key="5">
    <source>
        <dbReference type="EMBL" id="MFD2832956.1"/>
    </source>
</evidence>
<dbReference type="Gene3D" id="1.10.260.40">
    <property type="entry name" value="lambda repressor-like DNA-binding domains"/>
    <property type="match status" value="1"/>
</dbReference>
<comment type="caution">
    <text evidence="5">The sequence shown here is derived from an EMBL/GenBank/DDBJ whole genome shotgun (WGS) entry which is preliminary data.</text>
</comment>
<sequence>MAAPPTIKEIAKRANVSIGTVDRVIHKRGKVSKKNQKLIEDIMSELNYTPNVNGRNLSLNKTYKIALLIPEEIDDGYWSAPLEGVKKAQNIFRSSNLAVHYYLYKKDVEESFQEKSNKILNDDCDGVIMAPQLYNEANLFLRKCAERSLPFVLIDFNLSDMEPLTYIGQNAFQSGRLAGELLSLGKNESSTFLVMNITGKGDKNVIFRRRIEGFQSYLNEKLKDFKVEVFSIFAGDIALKQKINEKIQKVIPDLSAIFITNSKSYLIADCLPQNESIRVLGYDLLMKNRALLKDGKIQMLIHQRPIDQGYMAVECMYQYLVTKQKPPEEIVIPLDIVTPENAMFY</sequence>
<reference evidence="6" key="1">
    <citation type="journal article" date="2019" name="Int. J. Syst. Evol. Microbiol.">
        <title>The Global Catalogue of Microorganisms (GCM) 10K type strain sequencing project: providing services to taxonomists for standard genome sequencing and annotation.</title>
        <authorList>
            <consortium name="The Broad Institute Genomics Platform"/>
            <consortium name="The Broad Institute Genome Sequencing Center for Infectious Disease"/>
            <person name="Wu L."/>
            <person name="Ma J."/>
        </authorList>
    </citation>
    <scope>NUCLEOTIDE SEQUENCE [LARGE SCALE GENOMIC DNA]</scope>
    <source>
        <strain evidence="6">KCTC 52925</strain>
    </source>
</reference>
<proteinExistence type="predicted"/>
<dbReference type="Gene3D" id="3.40.50.2300">
    <property type="match status" value="2"/>
</dbReference>
<evidence type="ECO:0000256" key="2">
    <source>
        <dbReference type="ARBA" id="ARBA00023125"/>
    </source>
</evidence>
<dbReference type="InterPro" id="IPR000843">
    <property type="entry name" value="HTH_LacI"/>
</dbReference>
<keyword evidence="6" id="KW-1185">Reference proteome</keyword>
<evidence type="ECO:0000256" key="3">
    <source>
        <dbReference type="ARBA" id="ARBA00023163"/>
    </source>
</evidence>
<keyword evidence="3" id="KW-0804">Transcription</keyword>
<keyword evidence="2" id="KW-0238">DNA-binding</keyword>
<dbReference type="Proteomes" id="UP001597438">
    <property type="component" value="Unassembled WGS sequence"/>
</dbReference>
<evidence type="ECO:0000313" key="6">
    <source>
        <dbReference type="Proteomes" id="UP001597438"/>
    </source>
</evidence>
<dbReference type="RefSeq" id="WP_251741401.1">
    <property type="nucleotide sequence ID" value="NZ_JBHUOJ010000012.1"/>
</dbReference>
<name>A0ABW5X1J3_9FLAO</name>
<accession>A0ABW5X1J3</accession>
<gene>
    <name evidence="5" type="ORF">ACFSYS_06615</name>
</gene>
<evidence type="ECO:0000259" key="4">
    <source>
        <dbReference type="PROSITE" id="PS50932"/>
    </source>
</evidence>